<protein>
    <submittedName>
        <fullName evidence="2">Glycosyltransferase family 4 protein</fullName>
    </submittedName>
</protein>
<keyword evidence="3" id="KW-1185">Reference proteome</keyword>
<sequence length="399" mass="46040">MDELRILLIGEVSNFHIENLAKALRKYSTKPLMVDMMCTGDVSDNKLNDLHKIFNNVYFRKEGFFLKKFRNAGPLYTLFNIISIIKLSTSIKRRYTVAEIHYLDTFYAYIVPFIRRKTDNIFACLWGSDYYQDRAAFGKRQKKEFDYLLHYVDKILVGTSQMSSEVAAEYPALNGKISEIRFGSPVIDRMEEFLQTANATKIKERLGIDPECIVISAGHNGAREQNHLQIIDALEQTVKELGNTKIHVLFPVTYPADENYRNEIRQWLQHVSFPVTIFDKFLAEEQVMEIRVVSDVFIHIQSQDAFSAAMLEYFYAGTVVLNGAWLKYPELDTAGMVYPTVENNTVADLVNALKEILSNMQVFKEKCKGNRNIAYNLKSWEANVYKWLGVYDQLNASTQ</sequence>
<reference evidence="2 3" key="1">
    <citation type="submission" date="2020-04" db="EMBL/GenBank/DDBJ databases">
        <title>Chitinophaga sp. G-6-1-13 sp. nov., isolated from soil.</title>
        <authorList>
            <person name="Dahal R.H."/>
            <person name="Chaudhary D.K."/>
        </authorList>
    </citation>
    <scope>NUCLEOTIDE SEQUENCE [LARGE SCALE GENOMIC DNA]</scope>
    <source>
        <strain evidence="2 3">G-6-1-13</strain>
    </source>
</reference>
<organism evidence="2 3">
    <name type="scientific">Chitinophaga fulva</name>
    <dbReference type="NCBI Taxonomy" id="2728842"/>
    <lineage>
        <taxon>Bacteria</taxon>
        <taxon>Pseudomonadati</taxon>
        <taxon>Bacteroidota</taxon>
        <taxon>Chitinophagia</taxon>
        <taxon>Chitinophagales</taxon>
        <taxon>Chitinophagaceae</taxon>
        <taxon>Chitinophaga</taxon>
    </lineage>
</organism>
<accession>A0A848GIY7</accession>
<dbReference type="GO" id="GO:0016757">
    <property type="term" value="F:glycosyltransferase activity"/>
    <property type="evidence" value="ECO:0007669"/>
    <property type="project" value="TreeGrafter"/>
</dbReference>
<dbReference type="PANTHER" id="PTHR46401:SF2">
    <property type="entry name" value="GLYCOSYLTRANSFERASE WBBK-RELATED"/>
    <property type="match status" value="1"/>
</dbReference>
<dbReference type="Gene3D" id="3.40.50.2000">
    <property type="entry name" value="Glycogen Phosphorylase B"/>
    <property type="match status" value="2"/>
</dbReference>
<dbReference type="PANTHER" id="PTHR46401">
    <property type="entry name" value="GLYCOSYLTRANSFERASE WBBK-RELATED"/>
    <property type="match status" value="1"/>
</dbReference>
<dbReference type="GO" id="GO:0009103">
    <property type="term" value="P:lipopolysaccharide biosynthetic process"/>
    <property type="evidence" value="ECO:0007669"/>
    <property type="project" value="TreeGrafter"/>
</dbReference>
<dbReference type="Proteomes" id="UP000583266">
    <property type="component" value="Unassembled WGS sequence"/>
</dbReference>
<evidence type="ECO:0000313" key="3">
    <source>
        <dbReference type="Proteomes" id="UP000583266"/>
    </source>
</evidence>
<dbReference type="RefSeq" id="WP_169223027.1">
    <property type="nucleotide sequence ID" value="NZ_JABBGC010000001.1"/>
</dbReference>
<dbReference type="AlphaFoldDB" id="A0A848GIY7"/>
<dbReference type="SUPFAM" id="SSF53756">
    <property type="entry name" value="UDP-Glycosyltransferase/glycogen phosphorylase"/>
    <property type="match status" value="1"/>
</dbReference>
<keyword evidence="1 2" id="KW-0808">Transferase</keyword>
<proteinExistence type="predicted"/>
<name>A0A848GIY7_9BACT</name>
<dbReference type="EMBL" id="JABBGC010000001">
    <property type="protein sequence ID" value="NML35838.1"/>
    <property type="molecule type" value="Genomic_DNA"/>
</dbReference>
<evidence type="ECO:0000313" key="2">
    <source>
        <dbReference type="EMBL" id="NML35838.1"/>
    </source>
</evidence>
<evidence type="ECO:0000256" key="1">
    <source>
        <dbReference type="ARBA" id="ARBA00022679"/>
    </source>
</evidence>
<gene>
    <name evidence="2" type="ORF">HHL17_01395</name>
</gene>
<comment type="caution">
    <text evidence="2">The sequence shown here is derived from an EMBL/GenBank/DDBJ whole genome shotgun (WGS) entry which is preliminary data.</text>
</comment>